<gene>
    <name evidence="2" type="ORF">C1H46_004189</name>
</gene>
<feature type="region of interest" description="Disordered" evidence="1">
    <location>
        <begin position="118"/>
        <end position="196"/>
    </location>
</feature>
<evidence type="ECO:0000313" key="2">
    <source>
        <dbReference type="EMBL" id="TQE10217.1"/>
    </source>
</evidence>
<proteinExistence type="predicted"/>
<protein>
    <submittedName>
        <fullName evidence="2">Uncharacterized protein</fullName>
    </submittedName>
</protein>
<comment type="caution">
    <text evidence="2">The sequence shown here is derived from an EMBL/GenBank/DDBJ whole genome shotgun (WGS) entry which is preliminary data.</text>
</comment>
<sequence length="291" mass="32927">MHLTWKLYGIHLDIRGLGEFIWVLLCLFGIEPGLERLNFKSKIGGSFQIDQSFAARDWSHDSRFGGGERSCDWRLGGLTGEIFCTGFGNDNPKRTWSSSTRLCKQKIIELYVKSQPQEAAKEDNIVDEEENDYPEDLKIQVNNEEDGAEANEGESETMSNKAKGEQGKDKKNGPKSPKGKGKQVNDYGDVEDNDSDADYEEVFKDSMYEQNEKDDIILEDEKDEEVFEGYVDHVEGDNAENLEAHKEFGEEGPIDPRISTSSNSSESEADIVGVKRTRPYPSGETLYHMWK</sequence>
<feature type="compositionally biased region" description="Acidic residues" evidence="1">
    <location>
        <begin position="125"/>
        <end position="134"/>
    </location>
</feature>
<reference evidence="2 3" key="1">
    <citation type="journal article" date="2019" name="G3 (Bethesda)">
        <title>Sequencing of a Wild Apple (Malus baccata) Genome Unravels the Differences Between Cultivated and Wild Apple Species Regarding Disease Resistance and Cold Tolerance.</title>
        <authorList>
            <person name="Chen X."/>
        </authorList>
    </citation>
    <scope>NUCLEOTIDE SEQUENCE [LARGE SCALE GENOMIC DNA]</scope>
    <source>
        <strain evidence="3">cv. Shandingzi</strain>
        <tissue evidence="2">Leaves</tissue>
    </source>
</reference>
<feature type="compositionally biased region" description="Basic and acidic residues" evidence="1">
    <location>
        <begin position="162"/>
        <end position="172"/>
    </location>
</feature>
<organism evidence="2 3">
    <name type="scientific">Malus baccata</name>
    <name type="common">Siberian crab apple</name>
    <name type="synonym">Pyrus baccata</name>
    <dbReference type="NCBI Taxonomy" id="106549"/>
    <lineage>
        <taxon>Eukaryota</taxon>
        <taxon>Viridiplantae</taxon>
        <taxon>Streptophyta</taxon>
        <taxon>Embryophyta</taxon>
        <taxon>Tracheophyta</taxon>
        <taxon>Spermatophyta</taxon>
        <taxon>Magnoliopsida</taxon>
        <taxon>eudicotyledons</taxon>
        <taxon>Gunneridae</taxon>
        <taxon>Pentapetalae</taxon>
        <taxon>rosids</taxon>
        <taxon>fabids</taxon>
        <taxon>Rosales</taxon>
        <taxon>Rosaceae</taxon>
        <taxon>Amygdaloideae</taxon>
        <taxon>Maleae</taxon>
        <taxon>Malus</taxon>
    </lineage>
</organism>
<dbReference type="AlphaFoldDB" id="A0A540NGQ1"/>
<dbReference type="Proteomes" id="UP000315295">
    <property type="component" value="Unassembled WGS sequence"/>
</dbReference>
<name>A0A540NGQ1_MALBA</name>
<evidence type="ECO:0000313" key="3">
    <source>
        <dbReference type="Proteomes" id="UP000315295"/>
    </source>
</evidence>
<feature type="compositionally biased region" description="Acidic residues" evidence="1">
    <location>
        <begin position="143"/>
        <end position="155"/>
    </location>
</feature>
<accession>A0A540NGQ1</accession>
<keyword evidence="3" id="KW-1185">Reference proteome</keyword>
<evidence type="ECO:0000256" key="1">
    <source>
        <dbReference type="SAM" id="MobiDB-lite"/>
    </source>
</evidence>
<dbReference type="EMBL" id="VIEB01000045">
    <property type="protein sequence ID" value="TQE10217.1"/>
    <property type="molecule type" value="Genomic_DNA"/>
</dbReference>
<feature type="region of interest" description="Disordered" evidence="1">
    <location>
        <begin position="246"/>
        <end position="278"/>
    </location>
</feature>